<reference evidence="1" key="1">
    <citation type="submission" date="2020-08" db="EMBL/GenBank/DDBJ databases">
        <title>Multicomponent nature underlies the extraordinary mechanical properties of spider dragline silk.</title>
        <authorList>
            <person name="Kono N."/>
            <person name="Nakamura H."/>
            <person name="Mori M."/>
            <person name="Yoshida Y."/>
            <person name="Ohtoshi R."/>
            <person name="Malay A.D."/>
            <person name="Moran D.A.P."/>
            <person name="Tomita M."/>
            <person name="Numata K."/>
            <person name="Arakawa K."/>
        </authorList>
    </citation>
    <scope>NUCLEOTIDE SEQUENCE</scope>
</reference>
<dbReference type="EMBL" id="BMAW01046037">
    <property type="protein sequence ID" value="GFS53059.1"/>
    <property type="molecule type" value="Genomic_DNA"/>
</dbReference>
<dbReference type="AlphaFoldDB" id="A0A8X6K0W7"/>
<keyword evidence="2" id="KW-1185">Reference proteome</keyword>
<proteinExistence type="predicted"/>
<name>A0A8X6K0W7_NEPPI</name>
<sequence length="297" mass="34230">MVYEIPTYGIKMLTLDLELRRPFQWSFVLAKVSKVIIVALPRFEAVIEINYDAIAEEQVKDEELKQLMQNNLTLKFKPSTLPSEKTLWWDISTSKIKPYIPQKFRLQMLQLKHGFALPGVKSTIKLMTENMSAPDERFSVVHIDLIGPLPPSEGIVYCLICIDRLSCWMEVVPLSHITAKIVGKASYEHWICWSHNNLPAPPPQLNGEVERLHRTLKGAIKAHNNIKWTESLPTVLLVLRAALRPDVNHTIAQIVYDTCIKLSVEFFDPPTINKSTKFYDQITTTYERHKTTEVFQY</sequence>
<gene>
    <name evidence="1" type="primary">pol_4433</name>
    <name evidence="1" type="ORF">NPIL_77991</name>
</gene>
<accession>A0A8X6K0W7</accession>
<dbReference type="PANTHER" id="PTHR38681:SF1">
    <property type="entry name" value="RETROVIRUS-RELATED POL POLYPROTEIN FROM TRANSPOSON 412-LIKE PROTEIN"/>
    <property type="match status" value="1"/>
</dbReference>
<dbReference type="Gene3D" id="3.30.420.10">
    <property type="entry name" value="Ribonuclease H-like superfamily/Ribonuclease H"/>
    <property type="match status" value="2"/>
</dbReference>
<protein>
    <submittedName>
        <fullName evidence="1">Retrovirus-related Pol polyprotein from transposon opus</fullName>
    </submittedName>
</protein>
<dbReference type="InterPro" id="IPR036397">
    <property type="entry name" value="RNaseH_sf"/>
</dbReference>
<dbReference type="PANTHER" id="PTHR38681">
    <property type="entry name" value="RETROVIRUS-RELATED POL POLYPROTEIN FROM TRANSPOSON 412-LIKE PROTEIN-RELATED"/>
    <property type="match status" value="1"/>
</dbReference>
<dbReference type="InterPro" id="IPR012337">
    <property type="entry name" value="RNaseH-like_sf"/>
</dbReference>
<dbReference type="SUPFAM" id="SSF53098">
    <property type="entry name" value="Ribonuclease H-like"/>
    <property type="match status" value="1"/>
</dbReference>
<organism evidence="1 2">
    <name type="scientific">Nephila pilipes</name>
    <name type="common">Giant wood spider</name>
    <name type="synonym">Nephila maculata</name>
    <dbReference type="NCBI Taxonomy" id="299642"/>
    <lineage>
        <taxon>Eukaryota</taxon>
        <taxon>Metazoa</taxon>
        <taxon>Ecdysozoa</taxon>
        <taxon>Arthropoda</taxon>
        <taxon>Chelicerata</taxon>
        <taxon>Arachnida</taxon>
        <taxon>Araneae</taxon>
        <taxon>Araneomorphae</taxon>
        <taxon>Entelegynae</taxon>
        <taxon>Araneoidea</taxon>
        <taxon>Nephilidae</taxon>
        <taxon>Nephila</taxon>
    </lineage>
</organism>
<evidence type="ECO:0000313" key="1">
    <source>
        <dbReference type="EMBL" id="GFS53059.1"/>
    </source>
</evidence>
<dbReference type="GO" id="GO:0003676">
    <property type="term" value="F:nucleic acid binding"/>
    <property type="evidence" value="ECO:0007669"/>
    <property type="project" value="InterPro"/>
</dbReference>
<evidence type="ECO:0000313" key="2">
    <source>
        <dbReference type="Proteomes" id="UP000887013"/>
    </source>
</evidence>
<dbReference type="Proteomes" id="UP000887013">
    <property type="component" value="Unassembled WGS sequence"/>
</dbReference>
<dbReference type="OrthoDB" id="425619at2759"/>
<comment type="caution">
    <text evidence="1">The sequence shown here is derived from an EMBL/GenBank/DDBJ whole genome shotgun (WGS) entry which is preliminary data.</text>
</comment>